<dbReference type="PATRIC" id="fig|1449976.3.peg.6600"/>
<dbReference type="KEGG" id="kal:KALB_6575"/>
<dbReference type="InterPro" id="IPR002213">
    <property type="entry name" value="UDP_glucos_trans"/>
</dbReference>
<keyword evidence="2 3" id="KW-0808">Transferase</keyword>
<dbReference type="InterPro" id="IPR006326">
    <property type="entry name" value="UDPGT_MGT-like"/>
</dbReference>
<dbReference type="NCBIfam" id="TIGR01426">
    <property type="entry name" value="MGT"/>
    <property type="match status" value="1"/>
</dbReference>
<dbReference type="STRING" id="1449976.KALB_6575"/>
<evidence type="ECO:0000256" key="1">
    <source>
        <dbReference type="ARBA" id="ARBA00009995"/>
    </source>
</evidence>
<dbReference type="GO" id="GO:0017000">
    <property type="term" value="P:antibiotic biosynthetic process"/>
    <property type="evidence" value="ECO:0007669"/>
    <property type="project" value="UniProtKB-ARBA"/>
</dbReference>
<dbReference type="FunFam" id="3.40.50.2000:FF:000072">
    <property type="entry name" value="Glycosyl transferase"/>
    <property type="match status" value="1"/>
</dbReference>
<dbReference type="PANTHER" id="PTHR48050:SF13">
    <property type="entry name" value="STEROL 3-BETA-GLUCOSYLTRANSFERASE UGT80A2"/>
    <property type="match status" value="1"/>
</dbReference>
<dbReference type="Gene3D" id="3.40.50.2000">
    <property type="entry name" value="Glycogen Phosphorylase B"/>
    <property type="match status" value="2"/>
</dbReference>
<comment type="similarity">
    <text evidence="1">Belongs to the UDP-glycosyltransferase family.</text>
</comment>
<dbReference type="PANTHER" id="PTHR48050">
    <property type="entry name" value="STEROL 3-BETA-GLUCOSYLTRANSFERASE"/>
    <property type="match status" value="1"/>
</dbReference>
<name>W5WP32_9PSEU</name>
<sequence length="396" mass="42417">MTVPAFGHVTPVLGTATELVRRGHRVTFLTSDEFAAKAAATGAEVVRYDFSPAMKPGEKFTSADAWDALRDIPSHAEIVSSAAASIGSAPDVIAFDATMWVAGRTLVKSLDKPALQLYPCFASNEHFSLITDVTEASTEDEPAEEESGGEEGIGVEFFVALEKFLADAGAANVTVEEFFAGEEPRLVFLPKQFQFAGETFDDSHVFVGPCVDDRAPEPGNWSPPGDGRPIVLISLGTSSFNRHPEFFRDCARAFADLPWHVVMTLGGGVRPEELEPLPANVEAHNWVPHTQVLQHASVFVTAAGMGSVLESLHCGTPLVVVPQHGEQRVNSQRVVELGLGKRLLMEEVTGEVVRDAVLAVGADQGIGERVRTMQQDIRAAGGAARAADYIESIARG</sequence>
<dbReference type="CDD" id="cd03784">
    <property type="entry name" value="GT1_Gtf-like"/>
    <property type="match status" value="1"/>
</dbReference>
<protein>
    <submittedName>
        <fullName evidence="3">Glycosyltransferase</fullName>
    </submittedName>
</protein>
<dbReference type="EMBL" id="CP007155">
    <property type="protein sequence ID" value="AHH99934.1"/>
    <property type="molecule type" value="Genomic_DNA"/>
</dbReference>
<reference evidence="3 4" key="1">
    <citation type="journal article" date="2014" name="BMC Genomics">
        <title>Complete genome sequence of producer of the glycopeptide antibiotic Aculeximycin Kutzneria albida DSM 43870T, a representative of minor genus of Pseudonocardiaceae.</title>
        <authorList>
            <person name="Rebets Y."/>
            <person name="Tokovenko B."/>
            <person name="Lushchyk I."/>
            <person name="Ruckert C."/>
            <person name="Zaburannyi N."/>
            <person name="Bechthold A."/>
            <person name="Kalinowski J."/>
            <person name="Luzhetskyy A."/>
        </authorList>
    </citation>
    <scope>NUCLEOTIDE SEQUENCE [LARGE SCALE GENOMIC DNA]</scope>
    <source>
        <strain evidence="3">DSM 43870</strain>
    </source>
</reference>
<dbReference type="SUPFAM" id="SSF53756">
    <property type="entry name" value="UDP-Glycosyltransferase/glycogen phosphorylase"/>
    <property type="match status" value="1"/>
</dbReference>
<dbReference type="eggNOG" id="COG1819">
    <property type="taxonomic scope" value="Bacteria"/>
</dbReference>
<organism evidence="3 4">
    <name type="scientific">Kutzneria albida DSM 43870</name>
    <dbReference type="NCBI Taxonomy" id="1449976"/>
    <lineage>
        <taxon>Bacteria</taxon>
        <taxon>Bacillati</taxon>
        <taxon>Actinomycetota</taxon>
        <taxon>Actinomycetes</taxon>
        <taxon>Pseudonocardiales</taxon>
        <taxon>Pseudonocardiaceae</taxon>
        <taxon>Kutzneria</taxon>
    </lineage>
</organism>
<dbReference type="InterPro" id="IPR050426">
    <property type="entry name" value="Glycosyltransferase_28"/>
</dbReference>
<dbReference type="Pfam" id="PF00201">
    <property type="entry name" value="UDPGT"/>
    <property type="match status" value="1"/>
</dbReference>
<keyword evidence="4" id="KW-1185">Reference proteome</keyword>
<dbReference type="GO" id="GO:0008194">
    <property type="term" value="F:UDP-glycosyltransferase activity"/>
    <property type="evidence" value="ECO:0007669"/>
    <property type="project" value="InterPro"/>
</dbReference>
<gene>
    <name evidence="3" type="primary">acuGT4</name>
    <name evidence="3" type="ORF">KALB_6575</name>
</gene>
<dbReference type="Proteomes" id="UP000019225">
    <property type="component" value="Chromosome"/>
</dbReference>
<dbReference type="HOGENOM" id="CLU_000537_7_1_11"/>
<evidence type="ECO:0000313" key="4">
    <source>
        <dbReference type="Proteomes" id="UP000019225"/>
    </source>
</evidence>
<proteinExistence type="inferred from homology"/>
<dbReference type="AlphaFoldDB" id="W5WP32"/>
<accession>W5WP32</accession>
<evidence type="ECO:0000256" key="2">
    <source>
        <dbReference type="ARBA" id="ARBA00022679"/>
    </source>
</evidence>
<dbReference type="GO" id="GO:0016758">
    <property type="term" value="F:hexosyltransferase activity"/>
    <property type="evidence" value="ECO:0007669"/>
    <property type="project" value="InterPro"/>
</dbReference>
<evidence type="ECO:0000313" key="3">
    <source>
        <dbReference type="EMBL" id="AHH99934.1"/>
    </source>
</evidence>